<dbReference type="PANTHER" id="PTHR13936">
    <property type="entry name" value="PROFILIN"/>
    <property type="match status" value="1"/>
</dbReference>
<dbReference type="GO" id="GO:0003779">
    <property type="term" value="F:actin binding"/>
    <property type="evidence" value="ECO:0007669"/>
    <property type="project" value="TreeGrafter"/>
</dbReference>
<dbReference type="Ensembl" id="ENSMMMT00000013236.1">
    <property type="protein sequence ID" value="ENSMMMP00000011590.1"/>
    <property type="gene ID" value="ENSMMMG00000010382.1"/>
</dbReference>
<dbReference type="AlphaFoldDB" id="A0A8C5ZEB5"/>
<dbReference type="GO" id="GO:0030833">
    <property type="term" value="P:regulation of actin filament polymerization"/>
    <property type="evidence" value="ECO:0007669"/>
    <property type="project" value="TreeGrafter"/>
</dbReference>
<dbReference type="InterPro" id="IPR036140">
    <property type="entry name" value="PFN_sf"/>
</dbReference>
<dbReference type="GeneTree" id="ENSGT00940000153664"/>
<protein>
    <submittedName>
        <fullName evidence="1">Uncharacterized protein</fullName>
    </submittedName>
</protein>
<dbReference type="Proteomes" id="UP000694407">
    <property type="component" value="Unplaced"/>
</dbReference>
<dbReference type="PANTHER" id="PTHR13936:SF14">
    <property type="entry name" value="PROFILIN-1"/>
    <property type="match status" value="1"/>
</dbReference>
<reference evidence="1" key="1">
    <citation type="submission" date="2025-08" db="UniProtKB">
        <authorList>
            <consortium name="Ensembl"/>
        </authorList>
    </citation>
    <scope>IDENTIFICATION</scope>
</reference>
<evidence type="ECO:0000313" key="2">
    <source>
        <dbReference type="Proteomes" id="UP000694407"/>
    </source>
</evidence>
<sequence length="82" mass="9010">MNHLTTGSKKCSGCDSLLQDGKFTTDLIHTKSTEGAPTFNITVTITAKMLVLLMGQEDVHSGLIKQYYEMASNLRDVQSCEL</sequence>
<proteinExistence type="predicted"/>
<dbReference type="SUPFAM" id="SSF55770">
    <property type="entry name" value="Profilin (actin-binding protein)"/>
    <property type="match status" value="1"/>
</dbReference>
<name>A0A8C5ZEB5_MARMA</name>
<accession>A0A8C5ZEB5</accession>
<dbReference type="GO" id="GO:0005737">
    <property type="term" value="C:cytoplasm"/>
    <property type="evidence" value="ECO:0007669"/>
    <property type="project" value="TreeGrafter"/>
</dbReference>
<dbReference type="Gene3D" id="3.30.450.30">
    <property type="entry name" value="Dynein light chain 2a, cytoplasmic"/>
    <property type="match status" value="1"/>
</dbReference>
<dbReference type="GO" id="GO:0032233">
    <property type="term" value="P:positive regulation of actin filament bundle assembly"/>
    <property type="evidence" value="ECO:0007669"/>
    <property type="project" value="TreeGrafter"/>
</dbReference>
<evidence type="ECO:0000313" key="1">
    <source>
        <dbReference type="Ensembl" id="ENSMMMP00000011590.1"/>
    </source>
</evidence>
<organism evidence="1 2">
    <name type="scientific">Marmota marmota marmota</name>
    <name type="common">Alpine marmot</name>
    <dbReference type="NCBI Taxonomy" id="9994"/>
    <lineage>
        <taxon>Eukaryota</taxon>
        <taxon>Metazoa</taxon>
        <taxon>Chordata</taxon>
        <taxon>Craniata</taxon>
        <taxon>Vertebrata</taxon>
        <taxon>Euteleostomi</taxon>
        <taxon>Mammalia</taxon>
        <taxon>Eutheria</taxon>
        <taxon>Euarchontoglires</taxon>
        <taxon>Glires</taxon>
        <taxon>Rodentia</taxon>
        <taxon>Sciuromorpha</taxon>
        <taxon>Sciuridae</taxon>
        <taxon>Xerinae</taxon>
        <taxon>Marmotini</taxon>
        <taxon>Marmota</taxon>
    </lineage>
</organism>
<reference evidence="1" key="2">
    <citation type="submission" date="2025-09" db="UniProtKB">
        <authorList>
            <consortium name="Ensembl"/>
        </authorList>
    </citation>
    <scope>IDENTIFICATION</scope>
</reference>
<keyword evidence="2" id="KW-1185">Reference proteome</keyword>